<dbReference type="NCBIfam" id="NF047352">
    <property type="entry name" value="P_loop_sacsin"/>
    <property type="match status" value="1"/>
</dbReference>
<dbReference type="GeneID" id="70229498"/>
<dbReference type="InterPro" id="IPR052957">
    <property type="entry name" value="Auxin_embryo_med"/>
</dbReference>
<protein>
    <recommendedName>
        <fullName evidence="4">Protein NO VEIN C-terminal domain-containing protein</fullName>
    </recommendedName>
</protein>
<dbReference type="InterPro" id="IPR036890">
    <property type="entry name" value="HATPase_C_sf"/>
</dbReference>
<evidence type="ECO:0008006" key="4">
    <source>
        <dbReference type="Google" id="ProtNLM"/>
    </source>
</evidence>
<organism evidence="2 3">
    <name type="scientific">Fusarium redolens</name>
    <dbReference type="NCBI Taxonomy" id="48865"/>
    <lineage>
        <taxon>Eukaryota</taxon>
        <taxon>Fungi</taxon>
        <taxon>Dikarya</taxon>
        <taxon>Ascomycota</taxon>
        <taxon>Pezizomycotina</taxon>
        <taxon>Sordariomycetes</taxon>
        <taxon>Hypocreomycetidae</taxon>
        <taxon>Hypocreales</taxon>
        <taxon>Nectriaceae</taxon>
        <taxon>Fusarium</taxon>
        <taxon>Fusarium redolens species complex</taxon>
    </lineage>
</organism>
<proteinExistence type="predicted"/>
<evidence type="ECO:0000313" key="3">
    <source>
        <dbReference type="Proteomes" id="UP000720189"/>
    </source>
</evidence>
<gene>
    <name evidence="2" type="ORF">BKA55DRAFT_690677</name>
</gene>
<dbReference type="RefSeq" id="XP_046048355.1">
    <property type="nucleotide sequence ID" value="XM_046199544.1"/>
</dbReference>
<feature type="compositionally biased region" description="Acidic residues" evidence="1">
    <location>
        <begin position="1133"/>
        <end position="1143"/>
    </location>
</feature>
<evidence type="ECO:0000256" key="1">
    <source>
        <dbReference type="SAM" id="MobiDB-lite"/>
    </source>
</evidence>
<evidence type="ECO:0000313" key="2">
    <source>
        <dbReference type="EMBL" id="KAH7248560.1"/>
    </source>
</evidence>
<sequence length="1469" mass="168663">MRVLLSRTSTHFILELIQNADDNQYDSEIVPSLRLLLYNDRGQKYFRSDCNEVGFTFKQLDALTRVGQSTKAAAINDSKSYIGEKGIGFKSVFKVADVVHVASGLYEFKFDRNARIGMILPIPSHFPAADRVTDHTQFLLALKSQRDYDVIKEELNSIGPDLLLFLRNLDQVYISIRGSNKRYRRKITKFDARYKGETVKISVHGDAVTSKEYIVHRHTVEKLPLEPQREGTVSSEVVIAFTVDNEATPVFNTQRVFAFLPVSDFGFRFLIHADFILVASREGLDESSLWNWSLRDAIQTAFVDAIHRLAALSPIRDGEGLCYKWPKYLPRYHETSGFWHGLHQNMMNALRDTPLLESRAGGALRKPTDLYWVPRDCRFENGTLFDLPSLLHSHLSFEYDSVRPELSLIGVDNLDINDLWREFSQWVNEVGIDGLKKRPIKWHQRVSSIFCDRKELREKLRHLPIVPLRDGSWVKARKDRVFFTSTDTEEHVPTGIKLFLVDRSVSEDPARRRFLSFLGIQEYSPAQVCELIVKLHRDMPSGPCRTETDLVTDALYLFDHRSFLGYKVPDIYLTAIEGGKKIRSRKRHLYLVDPGVKPGLIAKYQYTAESPLVVLSDKYEAELCKDRPQEHAELFRQWLLKSEYREFSTIPTLLHDNKLSVEWHFLSRHDVMDLLQAIRLQWDKTGILSPKIIEAAAELQVPCCDGHSRSLGLLAIPTTELEQKCPHLDFVNLPDPAVYNWGFLSDMGVLTNHNTTATLRELQKIAQLQVDEVDQDAIREIYEALNASMRSEWKEINTAFLEKPLVFVKKPKRRWLSHLSCVWDAPVALKQVTKLRDRYRTCKQLFSSILCVKKVSTGDIVEELCSVSDGGDLDVQRFSELFFLLESYRSHHEELSKDQVRRIREAAVFPVVAEGRNGDKQPNISLQSICESDWYVPDQMPLERAFRRRVAMLSMPVKDVRSLRTLFEDLDCEQRFLSYAVEQTTELRGTCIRDLRREGDLMTRLEYIALATDQSALVEDITIQMWSVSSILTKSRLGDTEISDQDKLITIRDDGGVTNIYIREDIFMDNQALVNLELQEHFSSLWDVDTEHTELVHPLLTAPIVEIPVILERYNIEIPENSDNGDAGNQESNSEDQESDSEEQATTIAHLTTTYSVNDSGREATMESDHESQFIDLARQFRNLRISPAAGGNDEEFITPASSPRLVPRHEVIPSHNPRSQRIVQKASVLHADETPVARAPRSSAQFGGILDQRLPTETAEKQPGGGDISLPRYPTMETTFYQNPSGLNTPRPSQNSPRAFEVPSIRYREIGFLGERFIYHMLQPRIKDWTYENWTSKLRVEAGHPRFTEREKDFSDFTYLDRFGQMKRVLREAGMDVIVDWSHNTKFHLEVKTTLGPCSEPCFVSQNQLDKMRQYEGNLSNAYILVRVFQIEAAGGPSFRFFPNPWSLYMEGALDFRSNEGYKVYGLA</sequence>
<dbReference type="SUPFAM" id="SSF55874">
    <property type="entry name" value="ATPase domain of HSP90 chaperone/DNA topoisomerase II/histidine kinase"/>
    <property type="match status" value="1"/>
</dbReference>
<keyword evidence="3" id="KW-1185">Reference proteome</keyword>
<dbReference type="PANTHER" id="PTHR32387">
    <property type="entry name" value="WU:FJ29H11"/>
    <property type="match status" value="1"/>
</dbReference>
<dbReference type="Proteomes" id="UP000720189">
    <property type="component" value="Unassembled WGS sequence"/>
</dbReference>
<dbReference type="Gene3D" id="3.30.565.10">
    <property type="entry name" value="Histidine kinase-like ATPase, C-terminal domain"/>
    <property type="match status" value="1"/>
</dbReference>
<feature type="region of interest" description="Disordered" evidence="1">
    <location>
        <begin position="1119"/>
        <end position="1145"/>
    </location>
</feature>
<accession>A0A9P9H013</accession>
<dbReference type="PANTHER" id="PTHR32387:SF0">
    <property type="entry name" value="PROTEIN NO VEIN"/>
    <property type="match status" value="1"/>
</dbReference>
<dbReference type="EMBL" id="JAGMUX010000009">
    <property type="protein sequence ID" value="KAH7248560.1"/>
    <property type="molecule type" value="Genomic_DNA"/>
</dbReference>
<name>A0A9P9H013_FUSRE</name>
<reference evidence="2" key="1">
    <citation type="journal article" date="2021" name="Nat. Commun.">
        <title>Genetic determinants of endophytism in the Arabidopsis root mycobiome.</title>
        <authorList>
            <person name="Mesny F."/>
            <person name="Miyauchi S."/>
            <person name="Thiergart T."/>
            <person name="Pickel B."/>
            <person name="Atanasova L."/>
            <person name="Karlsson M."/>
            <person name="Huettel B."/>
            <person name="Barry K.W."/>
            <person name="Haridas S."/>
            <person name="Chen C."/>
            <person name="Bauer D."/>
            <person name="Andreopoulos W."/>
            <person name="Pangilinan J."/>
            <person name="LaButti K."/>
            <person name="Riley R."/>
            <person name="Lipzen A."/>
            <person name="Clum A."/>
            <person name="Drula E."/>
            <person name="Henrissat B."/>
            <person name="Kohler A."/>
            <person name="Grigoriev I.V."/>
            <person name="Martin F.M."/>
            <person name="Hacquard S."/>
        </authorList>
    </citation>
    <scope>NUCLEOTIDE SEQUENCE</scope>
    <source>
        <strain evidence="2">MPI-CAGE-AT-0023</strain>
    </source>
</reference>
<comment type="caution">
    <text evidence="2">The sequence shown here is derived from an EMBL/GenBank/DDBJ whole genome shotgun (WGS) entry which is preliminary data.</text>
</comment>
<dbReference type="OrthoDB" id="1262810at2759"/>